<proteinExistence type="inferred from homology"/>
<evidence type="ECO:0000256" key="7">
    <source>
        <dbReference type="RuleBase" id="RU363107"/>
    </source>
</evidence>
<evidence type="ECO:0000256" key="6">
    <source>
        <dbReference type="ARBA" id="ARBA00023136"/>
    </source>
</evidence>
<reference evidence="8" key="1">
    <citation type="submission" date="2022-01" db="EMBL/GenBank/DDBJ databases">
        <authorList>
            <person name="King R."/>
        </authorList>
    </citation>
    <scope>NUCLEOTIDE SEQUENCE</scope>
</reference>
<organism evidence="8 9">
    <name type="scientific">Phaedon cochleariae</name>
    <name type="common">Mustard beetle</name>
    <dbReference type="NCBI Taxonomy" id="80249"/>
    <lineage>
        <taxon>Eukaryota</taxon>
        <taxon>Metazoa</taxon>
        <taxon>Ecdysozoa</taxon>
        <taxon>Arthropoda</taxon>
        <taxon>Hexapoda</taxon>
        <taxon>Insecta</taxon>
        <taxon>Pterygota</taxon>
        <taxon>Neoptera</taxon>
        <taxon>Endopterygota</taxon>
        <taxon>Coleoptera</taxon>
        <taxon>Polyphaga</taxon>
        <taxon>Cucujiformia</taxon>
        <taxon>Chrysomeloidea</taxon>
        <taxon>Chrysomelidae</taxon>
        <taxon>Chrysomelinae</taxon>
        <taxon>Chrysomelini</taxon>
        <taxon>Phaedon</taxon>
    </lineage>
</organism>
<keyword evidence="4 7" id="KW-0812">Transmembrane</keyword>
<accession>A0A9P0DA03</accession>
<dbReference type="PANTHER" id="PTHR19317:SF0">
    <property type="entry name" value="PRENYLATED RAB ACCEPTOR PROTEIN 1"/>
    <property type="match status" value="1"/>
</dbReference>
<dbReference type="GO" id="GO:0005794">
    <property type="term" value="C:Golgi apparatus"/>
    <property type="evidence" value="ECO:0007669"/>
    <property type="project" value="TreeGrafter"/>
</dbReference>
<dbReference type="Pfam" id="PF03208">
    <property type="entry name" value="PRA1"/>
    <property type="match status" value="1"/>
</dbReference>
<sequence>MADVKVDVSGEMDPIPSLGEKSRLPSFLQIPTKLPDPKEWISQQRQNVRPWLVFVQTSNFKAPPSVPRLGKRIMRNIEYFQANYLFVFLGLVVYCLLTSPLVLLALAGTFYAGYRLNQRHSEKKLVLFGKELTLAQQYGLVSLCSMPIYYLVGAHGAMFWVIGASMVVITLHASFYNIETLIAKEEDSYSLLEEV</sequence>
<dbReference type="PANTHER" id="PTHR19317">
    <property type="entry name" value="PRENYLATED RAB ACCEPTOR 1-RELATED"/>
    <property type="match status" value="1"/>
</dbReference>
<reference evidence="8" key="2">
    <citation type="submission" date="2022-10" db="EMBL/GenBank/DDBJ databases">
        <authorList>
            <consortium name="ENA_rothamsted_submissions"/>
            <consortium name="culmorum"/>
            <person name="King R."/>
        </authorList>
    </citation>
    <scope>NUCLEOTIDE SEQUENCE</scope>
</reference>
<dbReference type="InterPro" id="IPR004895">
    <property type="entry name" value="Prenylated_rab_accept_PRA1"/>
</dbReference>
<dbReference type="GO" id="GO:0008021">
    <property type="term" value="C:synaptic vesicle"/>
    <property type="evidence" value="ECO:0007669"/>
    <property type="project" value="UniProtKB-SubCell"/>
</dbReference>
<keyword evidence="6 7" id="KW-0472">Membrane</keyword>
<comment type="subcellular location">
    <subcellularLocation>
        <location evidence="2">Cytoplasmic vesicle</location>
        <location evidence="2">Secretory vesicle</location>
        <location evidence="2">Synaptic vesicle</location>
    </subcellularLocation>
    <subcellularLocation>
        <location evidence="1 7">Membrane</location>
        <topology evidence="1 7">Multi-pass membrane protein</topology>
    </subcellularLocation>
</comment>
<evidence type="ECO:0000256" key="3">
    <source>
        <dbReference type="ARBA" id="ARBA00006483"/>
    </source>
</evidence>
<evidence type="ECO:0000256" key="4">
    <source>
        <dbReference type="ARBA" id="ARBA00022692"/>
    </source>
</evidence>
<dbReference type="Proteomes" id="UP001153737">
    <property type="component" value="Chromosome 11"/>
</dbReference>
<gene>
    <name evidence="8" type="ORF">PHAECO_LOCUS2627</name>
</gene>
<evidence type="ECO:0000313" key="8">
    <source>
        <dbReference type="EMBL" id="CAH1118715.1"/>
    </source>
</evidence>
<feature type="transmembrane region" description="Helical" evidence="7">
    <location>
        <begin position="158"/>
        <end position="178"/>
    </location>
</feature>
<evidence type="ECO:0000256" key="1">
    <source>
        <dbReference type="ARBA" id="ARBA00004141"/>
    </source>
</evidence>
<name>A0A9P0DA03_PHACE</name>
<dbReference type="EMBL" id="OU896717">
    <property type="protein sequence ID" value="CAH1118715.1"/>
    <property type="molecule type" value="Genomic_DNA"/>
</dbReference>
<keyword evidence="5 7" id="KW-1133">Transmembrane helix</keyword>
<keyword evidence="9" id="KW-1185">Reference proteome</keyword>
<protein>
    <recommendedName>
        <fullName evidence="7">PRA1 family protein</fullName>
    </recommendedName>
</protein>
<evidence type="ECO:0000313" key="9">
    <source>
        <dbReference type="Proteomes" id="UP001153737"/>
    </source>
</evidence>
<feature type="transmembrane region" description="Helical" evidence="7">
    <location>
        <begin position="84"/>
        <end position="111"/>
    </location>
</feature>
<evidence type="ECO:0000256" key="2">
    <source>
        <dbReference type="ARBA" id="ARBA00004234"/>
    </source>
</evidence>
<dbReference type="AlphaFoldDB" id="A0A9P0DA03"/>
<dbReference type="GO" id="GO:0016020">
    <property type="term" value="C:membrane"/>
    <property type="evidence" value="ECO:0007669"/>
    <property type="project" value="UniProtKB-SubCell"/>
</dbReference>
<dbReference type="OrthoDB" id="63113at2759"/>
<comment type="similarity">
    <text evidence="3 7">Belongs to the PRA1 family.</text>
</comment>
<evidence type="ECO:0000256" key="5">
    <source>
        <dbReference type="ARBA" id="ARBA00022989"/>
    </source>
</evidence>